<comment type="function">
    <text evidence="12">Involved in the conversion of glucose to GDP-L-fucose, which can be converted to L-fucose, a capsular polysaccharide.</text>
</comment>
<dbReference type="InterPro" id="IPR046457">
    <property type="entry name" value="PMI_typeI_cat"/>
</dbReference>
<proteinExistence type="inferred from homology"/>
<comment type="cofactor">
    <cofactor evidence="14">
        <name>Zn(2+)</name>
        <dbReference type="ChEBI" id="CHEBI:29105"/>
    </cofactor>
    <text evidence="14">Binds 1 zinc ion per subunit.</text>
</comment>
<dbReference type="Gene3D" id="2.60.120.10">
    <property type="entry name" value="Jelly Rolls"/>
    <property type="match status" value="2"/>
</dbReference>
<dbReference type="Proteomes" id="UP000031278">
    <property type="component" value="Unassembled WGS sequence"/>
</dbReference>
<comment type="similarity">
    <text evidence="3">Belongs to the mannose-6-phosphate isomerase type 1 family.</text>
</comment>
<dbReference type="GO" id="GO:0009298">
    <property type="term" value="P:GDP-mannose biosynthetic process"/>
    <property type="evidence" value="ECO:0007669"/>
    <property type="project" value="InterPro"/>
</dbReference>
<dbReference type="EC" id="5.3.1.8" evidence="4"/>
<dbReference type="PROSITE" id="PS00965">
    <property type="entry name" value="PMI_I_1"/>
    <property type="match status" value="1"/>
</dbReference>
<sequence length="395" mass="43589">MYKLGNVIQNYAWGSKTAMTALFGISNPDDQPQAELWMGAHPNGCSRIVCDGESRLLSDVIEQSPETVLGRYTCDQYGELPYLVKVLSAAKPLSIQVHPKKSAAEEGFHRENLAGIPLNAAERNYKDPNHKPEMVYALTNYKAMNGFRVINEMVELFEQANCPTLSDDVQALKANPTPIQLAAFFREVISLTGEKKQSAIAELMENIGSKGLSTDAKAIFELIAGFATEYPSDVGLFAPLMLNVIELEAGEAMYLDAETPHAYLEGTGIEVMASSDNVLRAGLTPKFMDVEELLKNTRFEPIPAQHLKLKGQVKDNKVSYNVPVDDFKVEVITLTDKPQTEFVRSAEIIMCLQGKLTLESEGQEINLIAGESAFIPYSSRQYSYKGTGKAVRTFN</sequence>
<keyword evidence="7 14" id="KW-0479">Metal-binding</keyword>
<comment type="caution">
    <text evidence="18">The sequence shown here is derived from an EMBL/GenBank/DDBJ whole genome shotgun (WGS) entry which is preliminary data.</text>
</comment>
<evidence type="ECO:0000256" key="8">
    <source>
        <dbReference type="ARBA" id="ARBA00022833"/>
    </source>
</evidence>
<keyword evidence="8 14" id="KW-0862">Zinc</keyword>
<feature type="binding site" evidence="14">
    <location>
        <position position="261"/>
    </location>
    <ligand>
        <name>Zn(2+)</name>
        <dbReference type="ChEBI" id="CHEBI:29105"/>
    </ligand>
</feature>
<dbReference type="FunFam" id="2.60.120.10:FF:000030">
    <property type="entry name" value="Mannose-6-phosphate isomerase ManA"/>
    <property type="match status" value="1"/>
</dbReference>
<dbReference type="RefSeq" id="WP_039459823.1">
    <property type="nucleotide sequence ID" value="NZ_JWLZ01000083.1"/>
</dbReference>
<evidence type="ECO:0000313" key="19">
    <source>
        <dbReference type="Proteomes" id="UP000031278"/>
    </source>
</evidence>
<accession>A0A0B9H6B5</accession>
<evidence type="ECO:0000256" key="11">
    <source>
        <dbReference type="ARBA" id="ARBA00030762"/>
    </source>
</evidence>
<dbReference type="GO" id="GO:0004476">
    <property type="term" value="F:mannose-6-phosphate isomerase activity"/>
    <property type="evidence" value="ECO:0007669"/>
    <property type="project" value="UniProtKB-EC"/>
</dbReference>
<dbReference type="AlphaFoldDB" id="A0A0B9H6B5"/>
<dbReference type="Gene3D" id="1.10.441.10">
    <property type="entry name" value="Phosphomannose Isomerase, domain 2"/>
    <property type="match status" value="1"/>
</dbReference>
<evidence type="ECO:0000259" key="16">
    <source>
        <dbReference type="Pfam" id="PF20512"/>
    </source>
</evidence>
<dbReference type="InterPro" id="IPR046458">
    <property type="entry name" value="PMI_typeI_hel"/>
</dbReference>
<evidence type="ECO:0000256" key="10">
    <source>
        <dbReference type="ARBA" id="ARBA00029741"/>
    </source>
</evidence>
<dbReference type="PROSITE" id="PS00966">
    <property type="entry name" value="PMI_I_2"/>
    <property type="match status" value="1"/>
</dbReference>
<dbReference type="InterPro" id="IPR016305">
    <property type="entry name" value="Mannose-6-P_Isomerase"/>
</dbReference>
<evidence type="ECO:0000256" key="9">
    <source>
        <dbReference type="ARBA" id="ARBA00023235"/>
    </source>
</evidence>
<comment type="catalytic activity">
    <reaction evidence="1">
        <text>D-mannose 6-phosphate = D-fructose 6-phosphate</text>
        <dbReference type="Rhea" id="RHEA:12356"/>
        <dbReference type="ChEBI" id="CHEBI:58735"/>
        <dbReference type="ChEBI" id="CHEBI:61527"/>
        <dbReference type="EC" id="5.3.1.8"/>
    </reaction>
</comment>
<dbReference type="PRINTS" id="PR00714">
    <property type="entry name" value="MAN6PISMRASE"/>
</dbReference>
<evidence type="ECO:0000313" key="18">
    <source>
        <dbReference type="EMBL" id="KHT64447.1"/>
    </source>
</evidence>
<keyword evidence="6" id="KW-0963">Cytoplasm</keyword>
<dbReference type="InterPro" id="IPR011051">
    <property type="entry name" value="RmlC_Cupin_sf"/>
</dbReference>
<evidence type="ECO:0000259" key="17">
    <source>
        <dbReference type="Pfam" id="PF21621"/>
    </source>
</evidence>
<dbReference type="PIRSF" id="PIRSF001480">
    <property type="entry name" value="Mannose-6-phosphate_isomerase"/>
    <property type="match status" value="1"/>
</dbReference>
<dbReference type="GO" id="GO:0008270">
    <property type="term" value="F:zinc ion binding"/>
    <property type="evidence" value="ECO:0007669"/>
    <property type="project" value="InterPro"/>
</dbReference>
<evidence type="ECO:0000256" key="13">
    <source>
        <dbReference type="PIRSR" id="PIRSR001480-1"/>
    </source>
</evidence>
<evidence type="ECO:0000256" key="7">
    <source>
        <dbReference type="ARBA" id="ARBA00022723"/>
    </source>
</evidence>
<comment type="subcellular location">
    <subcellularLocation>
        <location evidence="2">Cytoplasm</location>
    </subcellularLocation>
</comment>
<dbReference type="InterPro" id="IPR018050">
    <property type="entry name" value="Pmannose_isomerase-type1_CS"/>
</dbReference>
<dbReference type="InterPro" id="IPR014710">
    <property type="entry name" value="RmlC-like_jellyroll"/>
</dbReference>
<dbReference type="NCBIfam" id="TIGR00218">
    <property type="entry name" value="manA"/>
    <property type="match status" value="1"/>
</dbReference>
<feature type="binding site" evidence="14">
    <location>
        <position position="133"/>
    </location>
    <ligand>
        <name>Zn(2+)</name>
        <dbReference type="ChEBI" id="CHEBI:29105"/>
    </ligand>
</feature>
<organism evidence="18 19">
    <name type="scientific">Photobacterium gaetbulicola</name>
    <dbReference type="NCBI Taxonomy" id="1295392"/>
    <lineage>
        <taxon>Bacteria</taxon>
        <taxon>Pseudomonadati</taxon>
        <taxon>Pseudomonadota</taxon>
        <taxon>Gammaproteobacteria</taxon>
        <taxon>Vibrionales</taxon>
        <taxon>Vibrionaceae</taxon>
        <taxon>Photobacterium</taxon>
    </lineage>
</organism>
<dbReference type="Pfam" id="PF20511">
    <property type="entry name" value="PMI_typeI_cat"/>
    <property type="match status" value="1"/>
</dbReference>
<gene>
    <name evidence="18" type="ORF">RJ45_06405</name>
</gene>
<evidence type="ECO:0000256" key="6">
    <source>
        <dbReference type="ARBA" id="ARBA00022490"/>
    </source>
</evidence>
<dbReference type="EMBL" id="JWLZ01000083">
    <property type="protein sequence ID" value="KHT64447.1"/>
    <property type="molecule type" value="Genomic_DNA"/>
</dbReference>
<evidence type="ECO:0000256" key="4">
    <source>
        <dbReference type="ARBA" id="ARBA00011956"/>
    </source>
</evidence>
<protein>
    <recommendedName>
        <fullName evidence="5">Mannose-6-phosphate isomerase</fullName>
        <ecNumber evidence="4">5.3.1.8</ecNumber>
    </recommendedName>
    <alternativeName>
        <fullName evidence="10">Phosphohexomutase</fullName>
    </alternativeName>
    <alternativeName>
        <fullName evidence="11">Phosphomannose isomerase</fullName>
    </alternativeName>
</protein>
<dbReference type="SUPFAM" id="SSF51182">
    <property type="entry name" value="RmlC-like cupins"/>
    <property type="match status" value="1"/>
</dbReference>
<dbReference type="CDD" id="cd07011">
    <property type="entry name" value="cupin_PMI_type_I_N"/>
    <property type="match status" value="1"/>
</dbReference>
<dbReference type="Pfam" id="PF21621">
    <property type="entry name" value="MPI_cupin_dom"/>
    <property type="match status" value="1"/>
</dbReference>
<evidence type="ECO:0000256" key="5">
    <source>
        <dbReference type="ARBA" id="ARBA00018236"/>
    </source>
</evidence>
<reference evidence="18 19" key="1">
    <citation type="submission" date="2014-12" db="EMBL/GenBank/DDBJ databases">
        <title>Genome sequencing of Photobacterium gaetbulicola AD005a.</title>
        <authorList>
            <person name="Adrian T.G.S."/>
            <person name="Chan K.G."/>
        </authorList>
    </citation>
    <scope>NUCLEOTIDE SEQUENCE [LARGE SCALE GENOMIC DNA]</scope>
    <source>
        <strain evidence="18 19">AD005a</strain>
    </source>
</reference>
<feature type="binding site" evidence="14">
    <location>
        <position position="98"/>
    </location>
    <ligand>
        <name>Zn(2+)</name>
        <dbReference type="ChEBI" id="CHEBI:29105"/>
    </ligand>
</feature>
<evidence type="ECO:0000256" key="14">
    <source>
        <dbReference type="PIRSR" id="PIRSR001480-2"/>
    </source>
</evidence>
<dbReference type="InterPro" id="IPR001250">
    <property type="entry name" value="Man6P_Isoase-1"/>
</dbReference>
<dbReference type="GO" id="GO:0005829">
    <property type="term" value="C:cytosol"/>
    <property type="evidence" value="ECO:0007669"/>
    <property type="project" value="TreeGrafter"/>
</dbReference>
<evidence type="ECO:0000256" key="2">
    <source>
        <dbReference type="ARBA" id="ARBA00004496"/>
    </source>
</evidence>
<dbReference type="InterPro" id="IPR049071">
    <property type="entry name" value="MPI_cupin_dom"/>
</dbReference>
<feature type="domain" description="Mannose-6-phosphate isomerase cupin" evidence="17">
    <location>
        <begin position="320"/>
        <end position="395"/>
    </location>
</feature>
<feature type="domain" description="Phosphomannose isomerase type I helical insertion" evidence="16">
    <location>
        <begin position="179"/>
        <end position="242"/>
    </location>
</feature>
<feature type="active site" evidence="13">
    <location>
        <position position="280"/>
    </location>
</feature>
<dbReference type="GO" id="GO:0005975">
    <property type="term" value="P:carbohydrate metabolic process"/>
    <property type="evidence" value="ECO:0007669"/>
    <property type="project" value="InterPro"/>
</dbReference>
<evidence type="ECO:0000259" key="15">
    <source>
        <dbReference type="Pfam" id="PF20511"/>
    </source>
</evidence>
<keyword evidence="9 18" id="KW-0413">Isomerase</keyword>
<feature type="domain" description="Phosphomannose isomerase type I catalytic" evidence="15">
    <location>
        <begin position="1"/>
        <end position="148"/>
    </location>
</feature>
<evidence type="ECO:0000256" key="12">
    <source>
        <dbReference type="ARBA" id="ARBA00058469"/>
    </source>
</evidence>
<dbReference type="Pfam" id="PF20512">
    <property type="entry name" value="PMI_typeI_hel"/>
    <property type="match status" value="1"/>
</dbReference>
<evidence type="ECO:0000256" key="1">
    <source>
        <dbReference type="ARBA" id="ARBA00000757"/>
    </source>
</evidence>
<dbReference type="PANTHER" id="PTHR10309:SF0">
    <property type="entry name" value="MANNOSE-6-PHOSPHATE ISOMERASE"/>
    <property type="match status" value="1"/>
</dbReference>
<dbReference type="PANTHER" id="PTHR10309">
    <property type="entry name" value="MANNOSE-6-PHOSPHATE ISOMERASE"/>
    <property type="match status" value="1"/>
</dbReference>
<feature type="binding site" evidence="14">
    <location>
        <position position="96"/>
    </location>
    <ligand>
        <name>Zn(2+)</name>
        <dbReference type="ChEBI" id="CHEBI:29105"/>
    </ligand>
</feature>
<name>A0A0B9H6B5_9GAMM</name>
<evidence type="ECO:0000256" key="3">
    <source>
        <dbReference type="ARBA" id="ARBA00010772"/>
    </source>
</evidence>